<dbReference type="AlphaFoldDB" id="A0A376BKC8"/>
<feature type="transmembrane region" description="Helical" evidence="7">
    <location>
        <begin position="154"/>
        <end position="177"/>
    </location>
</feature>
<accession>A0A376BKC8</accession>
<evidence type="ECO:0000256" key="3">
    <source>
        <dbReference type="ARBA" id="ARBA00022692"/>
    </source>
</evidence>
<dbReference type="InterPro" id="IPR000292">
    <property type="entry name" value="For/NO2_transpt"/>
</dbReference>
<comment type="subcellular location">
    <subcellularLocation>
        <location evidence="1">Membrane</location>
        <topology evidence="1">Multi-pass membrane protein</topology>
    </subcellularLocation>
</comment>
<evidence type="ECO:0000256" key="1">
    <source>
        <dbReference type="ARBA" id="ARBA00004141"/>
    </source>
</evidence>
<dbReference type="Proteomes" id="UP000254209">
    <property type="component" value="Unassembled WGS sequence"/>
</dbReference>
<dbReference type="Pfam" id="PF01226">
    <property type="entry name" value="Form_Nir_trans"/>
    <property type="match status" value="1"/>
</dbReference>
<evidence type="ECO:0000256" key="7">
    <source>
        <dbReference type="SAM" id="Phobius"/>
    </source>
</evidence>
<evidence type="ECO:0000256" key="5">
    <source>
        <dbReference type="ARBA" id="ARBA00023136"/>
    </source>
</evidence>
<dbReference type="InterPro" id="IPR024002">
    <property type="entry name" value="For/NO2_transpt_CS"/>
</dbReference>
<reference evidence="8 9" key="1">
    <citation type="submission" date="2018-06" db="EMBL/GenBank/DDBJ databases">
        <authorList>
            <consortium name="Pathogen Informatics"/>
            <person name="Doyle S."/>
        </authorList>
    </citation>
    <scope>NUCLEOTIDE SEQUENCE [LARGE SCALE GENOMIC DNA]</scope>
    <source>
        <strain evidence="8 9">NCTC10283</strain>
    </source>
</reference>
<dbReference type="GO" id="GO:0005886">
    <property type="term" value="C:plasma membrane"/>
    <property type="evidence" value="ECO:0007669"/>
    <property type="project" value="TreeGrafter"/>
</dbReference>
<keyword evidence="4 7" id="KW-1133">Transmembrane helix</keyword>
<name>A0A376BKC8_9NEIS</name>
<comment type="similarity">
    <text evidence="6">Belongs to the FNT transporter (TC 1.A.16) family.</text>
</comment>
<dbReference type="InterPro" id="IPR023271">
    <property type="entry name" value="Aquaporin-like"/>
</dbReference>
<dbReference type="PROSITE" id="PS01005">
    <property type="entry name" value="FORMATE_NITRITE_TP_1"/>
    <property type="match status" value="1"/>
</dbReference>
<dbReference type="GO" id="GO:0015499">
    <property type="term" value="F:formate transmembrane transporter activity"/>
    <property type="evidence" value="ECO:0007669"/>
    <property type="project" value="TreeGrafter"/>
</dbReference>
<gene>
    <name evidence="8" type="primary">focA_1</name>
    <name evidence="8" type="ORF">NCTC10283_00137</name>
</gene>
<dbReference type="Gene3D" id="1.20.1080.10">
    <property type="entry name" value="Glycerol uptake facilitator protein"/>
    <property type="match status" value="1"/>
</dbReference>
<feature type="transmembrane region" description="Helical" evidence="7">
    <location>
        <begin position="59"/>
        <end position="80"/>
    </location>
</feature>
<feature type="transmembrane region" description="Helical" evidence="7">
    <location>
        <begin position="110"/>
        <end position="134"/>
    </location>
</feature>
<keyword evidence="2" id="KW-0813">Transport</keyword>
<keyword evidence="9" id="KW-1185">Reference proteome</keyword>
<dbReference type="PANTHER" id="PTHR30520">
    <property type="entry name" value="FORMATE TRANSPORTER-RELATED"/>
    <property type="match status" value="1"/>
</dbReference>
<evidence type="ECO:0000256" key="4">
    <source>
        <dbReference type="ARBA" id="ARBA00022989"/>
    </source>
</evidence>
<organism evidence="8 9">
    <name type="scientific">Alysiella crassa</name>
    <dbReference type="NCBI Taxonomy" id="153491"/>
    <lineage>
        <taxon>Bacteria</taxon>
        <taxon>Pseudomonadati</taxon>
        <taxon>Pseudomonadota</taxon>
        <taxon>Betaproteobacteria</taxon>
        <taxon>Neisseriales</taxon>
        <taxon>Neisseriaceae</taxon>
        <taxon>Alysiella</taxon>
    </lineage>
</organism>
<evidence type="ECO:0000313" key="8">
    <source>
        <dbReference type="EMBL" id="SSY70073.1"/>
    </source>
</evidence>
<dbReference type="PROSITE" id="PS01006">
    <property type="entry name" value="FORMATE_NITRITE_TP_2"/>
    <property type="match status" value="1"/>
</dbReference>
<proteinExistence type="inferred from homology"/>
<dbReference type="RefSeq" id="WP_034292355.1">
    <property type="nucleotide sequence ID" value="NZ_CP091519.2"/>
</dbReference>
<evidence type="ECO:0000256" key="6">
    <source>
        <dbReference type="ARBA" id="ARBA00049660"/>
    </source>
</evidence>
<dbReference type="EMBL" id="UFSO01000002">
    <property type="protein sequence ID" value="SSY70073.1"/>
    <property type="molecule type" value="Genomic_DNA"/>
</dbReference>
<keyword evidence="5 7" id="KW-0472">Membrane</keyword>
<evidence type="ECO:0000313" key="9">
    <source>
        <dbReference type="Proteomes" id="UP000254209"/>
    </source>
</evidence>
<protein>
    <submittedName>
        <fullName evidence="8">Formate channel 1</fullName>
    </submittedName>
</protein>
<dbReference type="PANTHER" id="PTHR30520:SF6">
    <property type="entry name" value="FORMATE_NITRATE FAMILY TRANSPORTER (EUROFUNG)"/>
    <property type="match status" value="1"/>
</dbReference>
<feature type="transmembrane region" description="Helical" evidence="7">
    <location>
        <begin position="26"/>
        <end position="47"/>
    </location>
</feature>
<dbReference type="OrthoDB" id="9786493at2"/>
<sequence>MSHLLSPKELLAYTAEKGKIKTELPILSMILLGFLGGAFISLGYLAYLRVVATMPAELGGLSTFLGAAVFPIGLLAILLGGGELITGNMMVVPVARFANKINTWAWVRNWLWISVMNLLGAMAVAYAFGHYLGLTEGAYLAKTIATAEHKIHVSFGQAVVSGIGCNWLVCLAVWLCYLANDMAGKILGIWFPIMIFVLIGFQHVVANMFVIPAAIWGGADITWRQFVWNMISVWIGNAIGGAVFVGGIYFLAYQK</sequence>
<dbReference type="FunFam" id="1.20.1080.10:FF:000011">
    <property type="entry name" value="Formate family transporter"/>
    <property type="match status" value="1"/>
</dbReference>
<keyword evidence="3 7" id="KW-0812">Transmembrane</keyword>
<evidence type="ECO:0000256" key="2">
    <source>
        <dbReference type="ARBA" id="ARBA00022448"/>
    </source>
</evidence>
<feature type="transmembrane region" description="Helical" evidence="7">
    <location>
        <begin position="231"/>
        <end position="252"/>
    </location>
</feature>
<feature type="transmembrane region" description="Helical" evidence="7">
    <location>
        <begin position="189"/>
        <end position="211"/>
    </location>
</feature>